<dbReference type="InterPro" id="IPR001060">
    <property type="entry name" value="FCH_dom"/>
</dbReference>
<dbReference type="GO" id="GO:0030136">
    <property type="term" value="C:clathrin-coated vesicle"/>
    <property type="evidence" value="ECO:0007669"/>
    <property type="project" value="TreeGrafter"/>
</dbReference>
<dbReference type="Gene3D" id="1.20.1270.60">
    <property type="entry name" value="Arfaptin homology (AH) domain/BAR domain"/>
    <property type="match status" value="1"/>
</dbReference>
<evidence type="ECO:0000313" key="14">
    <source>
        <dbReference type="RefSeq" id="XP_010851911.1"/>
    </source>
</evidence>
<proteinExistence type="inferred from homology"/>
<dbReference type="GO" id="GO:0005886">
    <property type="term" value="C:plasma membrane"/>
    <property type="evidence" value="ECO:0007669"/>
    <property type="project" value="TreeGrafter"/>
</dbReference>
<evidence type="ECO:0000259" key="12">
    <source>
        <dbReference type="PROSITE" id="PS51741"/>
    </source>
</evidence>
<feature type="compositionally biased region" description="Polar residues" evidence="10">
    <location>
        <begin position="701"/>
        <end position="732"/>
    </location>
</feature>
<evidence type="ECO:0000256" key="4">
    <source>
        <dbReference type="ARBA" id="ARBA00022553"/>
    </source>
</evidence>
<keyword evidence="6 9" id="KW-0175">Coiled coil</keyword>
<evidence type="ECO:0000259" key="11">
    <source>
        <dbReference type="PROSITE" id="PS51072"/>
    </source>
</evidence>
<keyword evidence="13" id="KW-1185">Reference proteome</keyword>
<feature type="domain" description="MHD" evidence="11">
    <location>
        <begin position="856"/>
        <end position="1123"/>
    </location>
</feature>
<feature type="region of interest" description="Disordered" evidence="10">
    <location>
        <begin position="161"/>
        <end position="289"/>
    </location>
</feature>
<dbReference type="PANTHER" id="PTHR23065">
    <property type="entry name" value="PROLINE-SERINE-THREONINE PHOSPHATASE INTERACTING PROTEIN 1"/>
    <property type="match status" value="1"/>
</dbReference>
<dbReference type="InterPro" id="IPR031160">
    <property type="entry name" value="F_BAR_dom"/>
</dbReference>
<feature type="compositionally biased region" description="Basic and acidic residues" evidence="10">
    <location>
        <begin position="664"/>
        <end position="674"/>
    </location>
</feature>
<dbReference type="InterPro" id="IPR028565">
    <property type="entry name" value="MHD"/>
</dbReference>
<sequence>MLLLKSGAPQCAEGAGLAVTEISVQASHGVGRRFGVCVKCRGVFELVSFSKTFKLLSEPWTYVNKCCKKKIKETKLAELGKIVGFGSRSCSRQSWPVCSGRAGGQRPRTGCLGLGQLSGSRAFPPFPASESFVLVLNSLSRKGTLLTISQSLLRLARSQVSPVPVGPNLGPSPRSSKAQEASLLRREREGSLAVGSTVSGRPFSSLRPYAGTHRTAKGAGSLPGDAPGPGSPPFQKEYSFSDAPALGREEEDEKLAPRRQPLGGACALEGAGRSPGRRRRLQRKAGAPWGPARVYGAAGGRGHGTRRGVGSGTMVMAHFVENFWGEKNSGFDVLYHNMKHGQISTKELADFVRERATIEEAYSRSMTKLAKSASNYSQLGTFAPVWDVFKTSTEKLANCHLDLVRKLQELIKEVQKYGEEQVKSHKKTKEEVAGTLEAVQAIQSITQALQKSKENYNTKCVEQERLKKEGATQREIEKAAVKSKKATDTYKLYVEKYALAKADFEQKMTETAQKFQDIEQTHLIHIKEIIGSLSNAIKEIHLQIGQVHEEFINNMANTTVESLIQKFAESKGTGKERPGLIEFEECDPASVVEGIKPRKRKTFGLPGIIKKEKDAESVECPDADSLNIPDVDEEGYSIKPEANQNDTKENHFYSSSDSDSEDEEPKKYRIEIKPVHPNNSHHTMASLDELKVSIGNITLSPAVSRHSPVQMNRNSSSEELTKSKPSAASNEKGTSDLLAWDPLFGPSLDSSSSASLTSSSSSARPTTPLSVGTIVPPPRPASRPKLTSGKLCGINEIPRPFSPPVTSNTSPPPAAPLARAESSSSISSSASLSAANTPTVGVSRGPSPVSLGNQDTLPVAIALTESVNAYFKGADPTKCIVKITGDMTISFPSGVIKVFTSNPSPAVLCFRVKNISRLEQILPNAQLVFSDPSQCDSNTKDFWMNMQAVTVYLKKLSEQNPAASYYNVDVLKYQVSSNGIQSTPLNLATYWKCSAGTTDLRVDYKYNPEAMVAPSVLSNIQVVVPVDGGVTHMQSLPPAIWNAEQMKAFWKLSGISEKSENGGSGSLRAKFDLSEGPSKPTTLAVQFLSEGSTLSGVDTELVGTGYRLSLVKKRFATGRYLADC</sequence>
<reference evidence="14" key="1">
    <citation type="submission" date="2025-08" db="UniProtKB">
        <authorList>
            <consortium name="RefSeq"/>
        </authorList>
    </citation>
    <scope>IDENTIFICATION</scope>
    <source>
        <tissue evidence="14">Blood</tissue>
    </source>
</reference>
<comment type="similarity">
    <text evidence="2">Belongs to the FCHO family.</text>
</comment>
<dbReference type="PROSITE" id="PS51072">
    <property type="entry name" value="MHD"/>
    <property type="match status" value="1"/>
</dbReference>
<feature type="compositionally biased region" description="Low complexity" evidence="10">
    <location>
        <begin position="746"/>
        <end position="770"/>
    </location>
</feature>
<dbReference type="PANTHER" id="PTHR23065:SF8">
    <property type="entry name" value="F-BAR DOMAIN ONLY PROTEIN 2"/>
    <property type="match status" value="1"/>
</dbReference>
<dbReference type="SUPFAM" id="SSF103657">
    <property type="entry name" value="BAR/IMD domain-like"/>
    <property type="match status" value="1"/>
</dbReference>
<evidence type="ECO:0000256" key="1">
    <source>
        <dbReference type="ARBA" id="ARBA00004283"/>
    </source>
</evidence>
<dbReference type="InterPro" id="IPR030122">
    <property type="entry name" value="FCHo2_F-BAR"/>
</dbReference>
<evidence type="ECO:0000256" key="5">
    <source>
        <dbReference type="ARBA" id="ARBA00022583"/>
    </source>
</evidence>
<dbReference type="PROSITE" id="PS51741">
    <property type="entry name" value="F_BAR"/>
    <property type="match status" value="1"/>
</dbReference>
<comment type="subcellular location">
    <subcellularLocation>
        <location evidence="1">Membrane</location>
        <location evidence="1">Clathrin-coated pit</location>
        <topology evidence="1">Peripheral membrane protein</topology>
        <orientation evidence="1">Cytoplasmic side</orientation>
    </subcellularLocation>
</comment>
<keyword evidence="7" id="KW-0472">Membrane</keyword>
<dbReference type="Pfam" id="PF22699">
    <property type="entry name" value="GMIP-like_FCH"/>
    <property type="match status" value="1"/>
</dbReference>
<dbReference type="KEGG" id="bbis:104998455"/>
<dbReference type="GO" id="GO:0048488">
    <property type="term" value="P:synaptic vesicle endocytosis"/>
    <property type="evidence" value="ECO:0007669"/>
    <property type="project" value="TreeGrafter"/>
</dbReference>
<gene>
    <name evidence="14" type="primary">FCHO2</name>
</gene>
<evidence type="ECO:0000256" key="2">
    <source>
        <dbReference type="ARBA" id="ARBA00011064"/>
    </source>
</evidence>
<evidence type="ECO:0000256" key="8">
    <source>
        <dbReference type="ARBA" id="ARBA00023176"/>
    </source>
</evidence>
<accession>A0A6P3IBM8</accession>
<feature type="region of interest" description="Disordered" evidence="10">
    <location>
        <begin position="701"/>
        <end position="851"/>
    </location>
</feature>
<dbReference type="CDD" id="cd07673">
    <property type="entry name" value="F-BAR_FCHO2"/>
    <property type="match status" value="1"/>
</dbReference>
<dbReference type="GeneID" id="104998455"/>
<name>A0A6P3IBM8_BISBB</name>
<dbReference type="AlphaFoldDB" id="A0A6P3IBM8"/>
<evidence type="ECO:0000313" key="13">
    <source>
        <dbReference type="Proteomes" id="UP000515208"/>
    </source>
</evidence>
<dbReference type="RefSeq" id="XP_010851911.1">
    <property type="nucleotide sequence ID" value="XM_010853609.1"/>
</dbReference>
<keyword evidence="8" id="KW-0168">Coated pit</keyword>
<dbReference type="GO" id="GO:0072583">
    <property type="term" value="P:clathrin-dependent endocytosis"/>
    <property type="evidence" value="ECO:0007669"/>
    <property type="project" value="TreeGrafter"/>
</dbReference>
<dbReference type="Proteomes" id="UP000515208">
    <property type="component" value="Unplaced"/>
</dbReference>
<dbReference type="Pfam" id="PF10291">
    <property type="entry name" value="muHD"/>
    <property type="match status" value="1"/>
</dbReference>
<dbReference type="CTD" id="115548"/>
<dbReference type="CDD" id="cd09267">
    <property type="entry name" value="FCHo2_MHD"/>
    <property type="match status" value="1"/>
</dbReference>
<feature type="compositionally biased region" description="Low complexity" evidence="10">
    <location>
        <begin position="816"/>
        <end position="835"/>
    </location>
</feature>
<evidence type="ECO:0000256" key="6">
    <source>
        <dbReference type="ARBA" id="ARBA00023054"/>
    </source>
</evidence>
<dbReference type="OrthoDB" id="5593455at2759"/>
<dbReference type="InterPro" id="IPR027267">
    <property type="entry name" value="AH/BAR_dom_sf"/>
</dbReference>
<dbReference type="GO" id="GO:0048268">
    <property type="term" value="P:clathrin coat assembly"/>
    <property type="evidence" value="ECO:0007669"/>
    <property type="project" value="TreeGrafter"/>
</dbReference>
<keyword evidence="4" id="KW-0597">Phosphoprotein</keyword>
<feature type="region of interest" description="Disordered" evidence="10">
    <location>
        <begin position="614"/>
        <end position="682"/>
    </location>
</feature>
<dbReference type="InterPro" id="IPR018808">
    <property type="entry name" value="Muniscin_C"/>
</dbReference>
<evidence type="ECO:0000256" key="7">
    <source>
        <dbReference type="ARBA" id="ARBA00023136"/>
    </source>
</evidence>
<dbReference type="SMART" id="SM00055">
    <property type="entry name" value="FCH"/>
    <property type="match status" value="1"/>
</dbReference>
<dbReference type="GO" id="GO:0005905">
    <property type="term" value="C:clathrin-coated pit"/>
    <property type="evidence" value="ECO:0007669"/>
    <property type="project" value="UniProtKB-SubCell"/>
</dbReference>
<organism evidence="13 14">
    <name type="scientific">Bison bison bison</name>
    <name type="common">North American plains bison</name>
    <dbReference type="NCBI Taxonomy" id="43346"/>
    <lineage>
        <taxon>Eukaryota</taxon>
        <taxon>Metazoa</taxon>
        <taxon>Chordata</taxon>
        <taxon>Craniata</taxon>
        <taxon>Vertebrata</taxon>
        <taxon>Euteleostomi</taxon>
        <taxon>Mammalia</taxon>
        <taxon>Eutheria</taxon>
        <taxon>Laurasiatheria</taxon>
        <taxon>Artiodactyla</taxon>
        <taxon>Ruminantia</taxon>
        <taxon>Pecora</taxon>
        <taxon>Bovidae</taxon>
        <taxon>Bovinae</taxon>
        <taxon>Bison</taxon>
    </lineage>
</organism>
<evidence type="ECO:0000256" key="9">
    <source>
        <dbReference type="PROSITE-ProRule" id="PRU01077"/>
    </source>
</evidence>
<dbReference type="InterPro" id="IPR054713">
    <property type="entry name" value="GMIP/FCHO2-like_FCH"/>
</dbReference>
<feature type="domain" description="F-BAR" evidence="12">
    <location>
        <begin position="316"/>
        <end position="563"/>
    </location>
</feature>
<evidence type="ECO:0000256" key="10">
    <source>
        <dbReference type="SAM" id="MobiDB-lite"/>
    </source>
</evidence>
<dbReference type="GO" id="GO:0098793">
    <property type="term" value="C:presynapse"/>
    <property type="evidence" value="ECO:0007669"/>
    <property type="project" value="GOC"/>
</dbReference>
<evidence type="ECO:0000256" key="3">
    <source>
        <dbReference type="ARBA" id="ARBA00018998"/>
    </source>
</evidence>
<keyword evidence="5" id="KW-0254">Endocytosis</keyword>
<protein>
    <recommendedName>
        <fullName evidence="3">F-BAR domain only protein 2</fullName>
    </recommendedName>
</protein>
<dbReference type="FunFam" id="1.20.1270.60:FF:000016">
    <property type="entry name" value="FCH domain only protein 2"/>
    <property type="match status" value="1"/>
</dbReference>